<dbReference type="Pfam" id="PF11309">
    <property type="entry name" value="DUF3112"/>
    <property type="match status" value="1"/>
</dbReference>
<dbReference type="PANTHER" id="PTHR35184">
    <property type="entry name" value="YALI0C10208P"/>
    <property type="match status" value="1"/>
</dbReference>
<proteinExistence type="predicted"/>
<protein>
    <submittedName>
        <fullName evidence="3">Uncharacterized protein</fullName>
    </submittedName>
</protein>
<feature type="transmembrane region" description="Helical" evidence="2">
    <location>
        <begin position="299"/>
        <end position="319"/>
    </location>
</feature>
<sequence length="365" mass="38946">MSSTTSSQAGTAVITAYQPLGGVPNTTVDLPISAVLLALFAGAAIWHMTCFIRSRIVHPPKFIFSVLLFVLCMSRIAALSLRIVWSLNPLDTDLALAATILTSAGVLILYIVNLILARRIVRALHPASFGPSGAAKRADKAAARHLAKANPRGRFHDLLFRLLLMTIIAVLIMVVVCSVHSFFATNPTTLQQERTVLLFAGTYIVVLAILPAVAMAVVAVAAVRRNGWRDPHRRWLPAGATTTSPGDYHPASVGEGSFGFAMALLAFTSLLLSVGAGMRVGGNYAAVPRGQERWFLSKPALYCFTFAIELIVVWAYAVFRFDRRYSDLPSARHFAGGSSSSSSGPEVAAAHGGSRRSSAAKEAAA</sequence>
<comment type="caution">
    <text evidence="3">The sequence shown here is derived from an EMBL/GenBank/DDBJ whole genome shotgun (WGS) entry which is preliminary data.</text>
</comment>
<gene>
    <name evidence="3" type="ORF">VTJ49DRAFT_3273</name>
</gene>
<feature type="transmembrane region" description="Helical" evidence="2">
    <location>
        <begin position="62"/>
        <end position="83"/>
    </location>
</feature>
<keyword evidence="4" id="KW-1185">Reference proteome</keyword>
<feature type="compositionally biased region" description="Low complexity" evidence="1">
    <location>
        <begin position="336"/>
        <end position="365"/>
    </location>
</feature>
<reference evidence="3 4" key="1">
    <citation type="journal article" date="2024" name="Commun. Biol.">
        <title>Comparative genomic analysis of thermophilic fungi reveals convergent evolutionary adaptations and gene losses.</title>
        <authorList>
            <person name="Steindorff A.S."/>
            <person name="Aguilar-Pontes M.V."/>
            <person name="Robinson A.J."/>
            <person name="Andreopoulos B."/>
            <person name="LaButti K."/>
            <person name="Kuo A."/>
            <person name="Mondo S."/>
            <person name="Riley R."/>
            <person name="Otillar R."/>
            <person name="Haridas S."/>
            <person name="Lipzen A."/>
            <person name="Grimwood J."/>
            <person name="Schmutz J."/>
            <person name="Clum A."/>
            <person name="Reid I.D."/>
            <person name="Moisan M.C."/>
            <person name="Butler G."/>
            <person name="Nguyen T.T.M."/>
            <person name="Dewar K."/>
            <person name="Conant G."/>
            <person name="Drula E."/>
            <person name="Henrissat B."/>
            <person name="Hansel C."/>
            <person name="Singer S."/>
            <person name="Hutchinson M.I."/>
            <person name="de Vries R.P."/>
            <person name="Natvig D.O."/>
            <person name="Powell A.J."/>
            <person name="Tsang A."/>
            <person name="Grigoriev I.V."/>
        </authorList>
    </citation>
    <scope>NUCLEOTIDE SEQUENCE [LARGE SCALE GENOMIC DNA]</scope>
    <source>
        <strain evidence="3 4">CBS 620.91</strain>
    </source>
</reference>
<keyword evidence="2" id="KW-0472">Membrane</keyword>
<keyword evidence="2" id="KW-0812">Transmembrane</keyword>
<dbReference type="EMBL" id="JAZGSY010000253">
    <property type="protein sequence ID" value="KAL1837906.1"/>
    <property type="molecule type" value="Genomic_DNA"/>
</dbReference>
<evidence type="ECO:0000313" key="4">
    <source>
        <dbReference type="Proteomes" id="UP001583172"/>
    </source>
</evidence>
<organism evidence="3 4">
    <name type="scientific">Humicola insolens</name>
    <name type="common">Soft-rot fungus</name>
    <dbReference type="NCBI Taxonomy" id="85995"/>
    <lineage>
        <taxon>Eukaryota</taxon>
        <taxon>Fungi</taxon>
        <taxon>Dikarya</taxon>
        <taxon>Ascomycota</taxon>
        <taxon>Pezizomycotina</taxon>
        <taxon>Sordariomycetes</taxon>
        <taxon>Sordariomycetidae</taxon>
        <taxon>Sordariales</taxon>
        <taxon>Chaetomiaceae</taxon>
        <taxon>Mycothermus</taxon>
    </lineage>
</organism>
<feature type="transmembrane region" description="Helical" evidence="2">
    <location>
        <begin position="196"/>
        <end position="223"/>
    </location>
</feature>
<feature type="transmembrane region" description="Helical" evidence="2">
    <location>
        <begin position="258"/>
        <end position="279"/>
    </location>
</feature>
<dbReference type="InterPro" id="IPR021460">
    <property type="entry name" value="DUF3112"/>
</dbReference>
<evidence type="ECO:0000256" key="2">
    <source>
        <dbReference type="SAM" id="Phobius"/>
    </source>
</evidence>
<feature type="transmembrane region" description="Helical" evidence="2">
    <location>
        <begin position="95"/>
        <end position="116"/>
    </location>
</feature>
<dbReference type="Proteomes" id="UP001583172">
    <property type="component" value="Unassembled WGS sequence"/>
</dbReference>
<dbReference type="PANTHER" id="PTHR35184:SF1">
    <property type="entry name" value="INTEGRAL MEMBRANE PROTEIN"/>
    <property type="match status" value="1"/>
</dbReference>
<feature type="region of interest" description="Disordered" evidence="1">
    <location>
        <begin position="334"/>
        <end position="365"/>
    </location>
</feature>
<accession>A0ABR3V829</accession>
<feature type="transmembrane region" description="Helical" evidence="2">
    <location>
        <begin position="30"/>
        <end position="50"/>
    </location>
</feature>
<keyword evidence="2" id="KW-1133">Transmembrane helix</keyword>
<name>A0ABR3V829_HUMIN</name>
<feature type="transmembrane region" description="Helical" evidence="2">
    <location>
        <begin position="158"/>
        <end position="184"/>
    </location>
</feature>
<evidence type="ECO:0000256" key="1">
    <source>
        <dbReference type="SAM" id="MobiDB-lite"/>
    </source>
</evidence>
<evidence type="ECO:0000313" key="3">
    <source>
        <dbReference type="EMBL" id="KAL1837906.1"/>
    </source>
</evidence>